<evidence type="ECO:0000313" key="2">
    <source>
        <dbReference type="EMBL" id="KAL2332241.1"/>
    </source>
</evidence>
<feature type="transmembrane region" description="Helical" evidence="1">
    <location>
        <begin position="204"/>
        <end position="224"/>
    </location>
</feature>
<keyword evidence="1" id="KW-1133">Transmembrane helix</keyword>
<accession>A0ABD1M8X3</accession>
<dbReference type="PANTHER" id="PTHR36743:SF1">
    <property type="entry name" value="OS04G0495300 PROTEIN"/>
    <property type="match status" value="1"/>
</dbReference>
<dbReference type="Proteomes" id="UP001603857">
    <property type="component" value="Unassembled WGS sequence"/>
</dbReference>
<gene>
    <name evidence="2" type="ORF">Fmac_019822</name>
</gene>
<comment type="caution">
    <text evidence="2">The sequence shown here is derived from an EMBL/GenBank/DDBJ whole genome shotgun (WGS) entry which is preliminary data.</text>
</comment>
<keyword evidence="1" id="KW-0472">Membrane</keyword>
<evidence type="ECO:0008006" key="4">
    <source>
        <dbReference type="Google" id="ProtNLM"/>
    </source>
</evidence>
<name>A0ABD1M8X3_9FABA</name>
<dbReference type="EMBL" id="JBGMDY010000006">
    <property type="protein sequence ID" value="KAL2332241.1"/>
    <property type="molecule type" value="Genomic_DNA"/>
</dbReference>
<feature type="transmembrane region" description="Helical" evidence="1">
    <location>
        <begin position="180"/>
        <end position="198"/>
    </location>
</feature>
<keyword evidence="3" id="KW-1185">Reference proteome</keyword>
<proteinExistence type="predicted"/>
<sequence length="226" mass="25085">MEVVLPLQLLQQVQDVRFQEAREFGVENLIWGSRQLKGVDDMDRLFREYPGAPWRFVVLERRRLEMGLSASKRVEKSLSNSADFDSACDSAFSHCLSLTEHAFQGVLPYQLKTASDQIHRNTTHPLVLRWLPSPPARTQVDAAFRALSPDHNTLLPLPLFKNWAHRLYTHAVVTAAARALMLRLPLGVAGIVGIGALARPPPLFVGTFVGAYSFGVALSIFLGLSA</sequence>
<evidence type="ECO:0000256" key="1">
    <source>
        <dbReference type="SAM" id="Phobius"/>
    </source>
</evidence>
<dbReference type="PANTHER" id="PTHR36743">
    <property type="entry name" value="OS04G0495300 PROTEIN"/>
    <property type="match status" value="1"/>
</dbReference>
<dbReference type="AlphaFoldDB" id="A0ABD1M8X3"/>
<keyword evidence="1" id="KW-0812">Transmembrane</keyword>
<evidence type="ECO:0000313" key="3">
    <source>
        <dbReference type="Proteomes" id="UP001603857"/>
    </source>
</evidence>
<protein>
    <recommendedName>
        <fullName evidence="4">Transmembrane protein</fullName>
    </recommendedName>
</protein>
<organism evidence="2 3">
    <name type="scientific">Flemingia macrophylla</name>
    <dbReference type="NCBI Taxonomy" id="520843"/>
    <lineage>
        <taxon>Eukaryota</taxon>
        <taxon>Viridiplantae</taxon>
        <taxon>Streptophyta</taxon>
        <taxon>Embryophyta</taxon>
        <taxon>Tracheophyta</taxon>
        <taxon>Spermatophyta</taxon>
        <taxon>Magnoliopsida</taxon>
        <taxon>eudicotyledons</taxon>
        <taxon>Gunneridae</taxon>
        <taxon>Pentapetalae</taxon>
        <taxon>rosids</taxon>
        <taxon>fabids</taxon>
        <taxon>Fabales</taxon>
        <taxon>Fabaceae</taxon>
        <taxon>Papilionoideae</taxon>
        <taxon>50 kb inversion clade</taxon>
        <taxon>NPAAA clade</taxon>
        <taxon>indigoferoid/millettioid clade</taxon>
        <taxon>Phaseoleae</taxon>
        <taxon>Flemingia</taxon>
    </lineage>
</organism>
<reference evidence="2 3" key="1">
    <citation type="submission" date="2024-08" db="EMBL/GenBank/DDBJ databases">
        <title>Insights into the chromosomal genome structure of Flemingia macrophylla.</title>
        <authorList>
            <person name="Ding Y."/>
            <person name="Zhao Y."/>
            <person name="Bi W."/>
            <person name="Wu M."/>
            <person name="Zhao G."/>
            <person name="Gong Y."/>
            <person name="Li W."/>
            <person name="Zhang P."/>
        </authorList>
    </citation>
    <scope>NUCLEOTIDE SEQUENCE [LARGE SCALE GENOMIC DNA]</scope>
    <source>
        <strain evidence="2">DYQJB</strain>
        <tissue evidence="2">Leaf</tissue>
    </source>
</reference>